<proteinExistence type="predicted"/>
<organism evidence="2 3">
    <name type="scientific">Amanita muscaria (strain Koide BX008)</name>
    <dbReference type="NCBI Taxonomy" id="946122"/>
    <lineage>
        <taxon>Eukaryota</taxon>
        <taxon>Fungi</taxon>
        <taxon>Dikarya</taxon>
        <taxon>Basidiomycota</taxon>
        <taxon>Agaricomycotina</taxon>
        <taxon>Agaricomycetes</taxon>
        <taxon>Agaricomycetidae</taxon>
        <taxon>Agaricales</taxon>
        <taxon>Pluteineae</taxon>
        <taxon>Amanitaceae</taxon>
        <taxon>Amanita</taxon>
    </lineage>
</organism>
<name>A0A0C2S6M2_AMAMK</name>
<reference evidence="2 3" key="1">
    <citation type="submission" date="2014-04" db="EMBL/GenBank/DDBJ databases">
        <title>Evolutionary Origins and Diversification of the Mycorrhizal Mutualists.</title>
        <authorList>
            <consortium name="DOE Joint Genome Institute"/>
            <consortium name="Mycorrhizal Genomics Consortium"/>
            <person name="Kohler A."/>
            <person name="Kuo A."/>
            <person name="Nagy L.G."/>
            <person name="Floudas D."/>
            <person name="Copeland A."/>
            <person name="Barry K.W."/>
            <person name="Cichocki N."/>
            <person name="Veneault-Fourrey C."/>
            <person name="LaButti K."/>
            <person name="Lindquist E.A."/>
            <person name="Lipzen A."/>
            <person name="Lundell T."/>
            <person name="Morin E."/>
            <person name="Murat C."/>
            <person name="Riley R."/>
            <person name="Ohm R."/>
            <person name="Sun H."/>
            <person name="Tunlid A."/>
            <person name="Henrissat B."/>
            <person name="Grigoriev I.V."/>
            <person name="Hibbett D.S."/>
            <person name="Martin F."/>
        </authorList>
    </citation>
    <scope>NUCLEOTIDE SEQUENCE [LARGE SCALE GENOMIC DNA]</scope>
    <source>
        <strain evidence="2 3">Koide BX008</strain>
    </source>
</reference>
<dbReference type="InParanoid" id="A0A0C2S6M2"/>
<dbReference type="InterPro" id="IPR035992">
    <property type="entry name" value="Ricin_B-like_lectins"/>
</dbReference>
<dbReference type="Proteomes" id="UP000054549">
    <property type="component" value="Unassembled WGS sequence"/>
</dbReference>
<dbReference type="HOGENOM" id="CLU_1749139_0_0_1"/>
<dbReference type="Gene3D" id="2.80.10.50">
    <property type="match status" value="1"/>
</dbReference>
<sequence>MFKLASILLFSVGVLAIEPGRYFIRDAILSYQAHVPENEAAVTIWRGSGDALNQQWWLTKDTSSAGHFFFQNIGAAKYAHIGNTRNIVVGDEASRRSFYLQRNGSSYFILQQAGATAGWTTTNSDPKVLLRQVDAPDTLSLWNLVDERL</sequence>
<evidence type="ECO:0000256" key="1">
    <source>
        <dbReference type="SAM" id="SignalP"/>
    </source>
</evidence>
<evidence type="ECO:0008006" key="4">
    <source>
        <dbReference type="Google" id="ProtNLM"/>
    </source>
</evidence>
<accession>A0A0C2S6M2</accession>
<feature type="signal peptide" evidence="1">
    <location>
        <begin position="1"/>
        <end position="16"/>
    </location>
</feature>
<evidence type="ECO:0000313" key="2">
    <source>
        <dbReference type="EMBL" id="KIL58390.1"/>
    </source>
</evidence>
<keyword evidence="1" id="KW-0732">Signal</keyword>
<gene>
    <name evidence="2" type="ORF">M378DRAFT_15575</name>
</gene>
<dbReference type="SUPFAM" id="SSF50370">
    <property type="entry name" value="Ricin B-like lectins"/>
    <property type="match status" value="1"/>
</dbReference>
<dbReference type="AlphaFoldDB" id="A0A0C2S6M2"/>
<keyword evidence="3" id="KW-1185">Reference proteome</keyword>
<feature type="chain" id="PRO_5002155199" description="Ricin B lectin domain-containing protein" evidence="1">
    <location>
        <begin position="17"/>
        <end position="149"/>
    </location>
</feature>
<protein>
    <recommendedName>
        <fullName evidence="4">Ricin B lectin domain-containing protein</fullName>
    </recommendedName>
</protein>
<evidence type="ECO:0000313" key="3">
    <source>
        <dbReference type="Proteomes" id="UP000054549"/>
    </source>
</evidence>
<dbReference type="EMBL" id="KN818339">
    <property type="protein sequence ID" value="KIL58390.1"/>
    <property type="molecule type" value="Genomic_DNA"/>
</dbReference>